<dbReference type="Proteomes" id="UP001480595">
    <property type="component" value="Unassembled WGS sequence"/>
</dbReference>
<feature type="compositionally biased region" description="Basic and acidic residues" evidence="1">
    <location>
        <begin position="273"/>
        <end position="292"/>
    </location>
</feature>
<evidence type="ECO:0000256" key="1">
    <source>
        <dbReference type="SAM" id="MobiDB-lite"/>
    </source>
</evidence>
<dbReference type="EMBL" id="JAQQWL010000012">
    <property type="protein sequence ID" value="KAK8043735.1"/>
    <property type="molecule type" value="Genomic_DNA"/>
</dbReference>
<keyword evidence="3" id="KW-1185">Reference proteome</keyword>
<feature type="compositionally biased region" description="Basic and acidic residues" evidence="1">
    <location>
        <begin position="241"/>
        <end position="254"/>
    </location>
</feature>
<name>A0ABR1TAU2_9PEZI</name>
<evidence type="ECO:0000313" key="2">
    <source>
        <dbReference type="EMBL" id="KAK8043735.1"/>
    </source>
</evidence>
<reference evidence="2 3" key="1">
    <citation type="submission" date="2023-01" db="EMBL/GenBank/DDBJ databases">
        <title>Analysis of 21 Apiospora genomes using comparative genomics revels a genus with tremendous synthesis potential of carbohydrate active enzymes and secondary metabolites.</title>
        <authorList>
            <person name="Sorensen T."/>
        </authorList>
    </citation>
    <scope>NUCLEOTIDE SEQUENCE [LARGE SCALE GENOMIC DNA]</scope>
    <source>
        <strain evidence="2 3">CBS 135458</strain>
    </source>
</reference>
<feature type="compositionally biased region" description="Basic and acidic residues" evidence="1">
    <location>
        <begin position="329"/>
        <end position="350"/>
    </location>
</feature>
<protein>
    <submittedName>
        <fullName evidence="2">Uncharacterized protein</fullName>
    </submittedName>
</protein>
<comment type="caution">
    <text evidence="2">The sequence shown here is derived from an EMBL/GenBank/DDBJ whole genome shotgun (WGS) entry which is preliminary data.</text>
</comment>
<accession>A0ABR1TAU2</accession>
<gene>
    <name evidence="2" type="ORF">PG994_012573</name>
</gene>
<dbReference type="GeneID" id="92097045"/>
<feature type="region of interest" description="Disordered" evidence="1">
    <location>
        <begin position="202"/>
        <end position="404"/>
    </location>
</feature>
<feature type="compositionally biased region" description="Basic and acidic residues" evidence="1">
    <location>
        <begin position="223"/>
        <end position="232"/>
    </location>
</feature>
<feature type="compositionally biased region" description="Polar residues" evidence="1">
    <location>
        <begin position="369"/>
        <end position="378"/>
    </location>
</feature>
<dbReference type="RefSeq" id="XP_066710130.1">
    <property type="nucleotide sequence ID" value="XM_066863982.1"/>
</dbReference>
<sequence length="811" mass="90228">MAKYINVAHSEHSGGGGGTPTAPRGGVRPEDWSHFHLAGFSFYHGNPMKTNTDVHAFLQKPAFMPWRKSRGDVDSFLRFETTLRVLFEAVVWFEAFWGQRGFWHKLRALLKLDASVSADTLEDAVALYCEGRRHCMAKVARPGKPPSRIAELAEIVDGFRPGEHAPISNPDWNRRAAQWQAQQLYGILCDQRVHSKQVINGTCAPELRDKPPPSTVSASPRSDAQRRERPDPRPPSPLRRPSLEQPKRPRDKEAPQGAKTGLPPKPPAPAPTRSKEQAATDKEKPMAEKSREQPANSTVAAVSRESSKSAQSLDELVATYKHSSAPAEISRKRSRDELPEEADKANKRVATDSTGDSPRPNRPAAPLSIETQQTLYENTRSRFEPTFTEDPPAQKAQQEEKVAGIQAKEDAIVVAGSPEDLSTESKTQAHQLGQTNEAAAAKVADRVRSPDVMSDSLFVEKMEFPVEGEEAAESVDAIRELLLCLEQRQVRLEALEASADSQKKLLEQWAADRKRIAALEAQLSKRAADPLRLRALEDHTEANRKHLTQQLAQQSSVNQHVEETMEATAREFERVKTAMGKQVADGERARKDAVQLQQELQQKRDGDVEISRRINGSIQDAKKEITEADFQNGLRFAEIERRSQELERQFNTVENRFQRQWNQHASAFQVQWEQHHSACDVQRAESDGSTEMRLADLQRQLSQVQEALQAREAAAAPWPPVAAAAPPVTSSGGLLLSNGLDPGSLPSLDTGTFLDTMYYEMSKLRTAMRTRIRAMDAGGVPDENHSKLAVSDISFELGRVLEVARKGINKL</sequence>
<organism evidence="2 3">
    <name type="scientific">Apiospora phragmitis</name>
    <dbReference type="NCBI Taxonomy" id="2905665"/>
    <lineage>
        <taxon>Eukaryota</taxon>
        <taxon>Fungi</taxon>
        <taxon>Dikarya</taxon>
        <taxon>Ascomycota</taxon>
        <taxon>Pezizomycotina</taxon>
        <taxon>Sordariomycetes</taxon>
        <taxon>Xylariomycetidae</taxon>
        <taxon>Amphisphaeriales</taxon>
        <taxon>Apiosporaceae</taxon>
        <taxon>Apiospora</taxon>
    </lineage>
</organism>
<proteinExistence type="predicted"/>
<evidence type="ECO:0000313" key="3">
    <source>
        <dbReference type="Proteomes" id="UP001480595"/>
    </source>
</evidence>